<feature type="signal peptide" evidence="1">
    <location>
        <begin position="1"/>
        <end position="26"/>
    </location>
</feature>
<evidence type="ECO:0000313" key="3">
    <source>
        <dbReference type="Proteomes" id="UP001152561"/>
    </source>
</evidence>
<protein>
    <recommendedName>
        <fullName evidence="4">Bifunctional inhibitor/plant lipid transfer protein/seed storage helical domain-containing protein</fullName>
    </recommendedName>
</protein>
<evidence type="ECO:0000256" key="1">
    <source>
        <dbReference type="SAM" id="SignalP"/>
    </source>
</evidence>
<dbReference type="Proteomes" id="UP001152561">
    <property type="component" value="Unassembled WGS sequence"/>
</dbReference>
<gene>
    <name evidence="2" type="ORF">K7X08_007763</name>
</gene>
<feature type="chain" id="PRO_5040435343" description="Bifunctional inhibitor/plant lipid transfer protein/seed storage helical domain-containing protein" evidence="1">
    <location>
        <begin position="27"/>
        <end position="118"/>
    </location>
</feature>
<evidence type="ECO:0008006" key="4">
    <source>
        <dbReference type="Google" id="ProtNLM"/>
    </source>
</evidence>
<keyword evidence="1" id="KW-0732">Signal</keyword>
<accession>A0A9Q1MP28</accession>
<comment type="caution">
    <text evidence="2">The sequence shown here is derived from an EMBL/GenBank/DDBJ whole genome shotgun (WGS) entry which is preliminary data.</text>
</comment>
<dbReference type="AlphaFoldDB" id="A0A9Q1MP28"/>
<sequence length="118" mass="13145">MATTKMLMMLIMAAILFCSHQQAIVAREVDMSIDFSPAPKSSCSASDQKQVKKCMTEIFSAKACCPTFKRILGTSCPCYKYAEDLDNQMLITIEAYCDVDSPNPCKNVQVIKLSKEEE</sequence>
<proteinExistence type="predicted"/>
<reference evidence="3" key="1">
    <citation type="journal article" date="2023" name="Proc. Natl. Acad. Sci. U.S.A.">
        <title>Genomic and structural basis for evolution of tropane alkaloid biosynthesis.</title>
        <authorList>
            <person name="Wanga Y.-J."/>
            <person name="Taina T."/>
            <person name="Yua J.-Y."/>
            <person name="Lia J."/>
            <person name="Xua B."/>
            <person name="Chenc J."/>
            <person name="D'Auriad J.C."/>
            <person name="Huanga J.-P."/>
            <person name="Huanga S.-X."/>
        </authorList>
    </citation>
    <scope>NUCLEOTIDE SEQUENCE [LARGE SCALE GENOMIC DNA]</scope>
    <source>
        <strain evidence="3">cv. KIB-2019</strain>
    </source>
</reference>
<dbReference type="OrthoDB" id="1302195at2759"/>
<organism evidence="2 3">
    <name type="scientific">Anisodus acutangulus</name>
    <dbReference type="NCBI Taxonomy" id="402998"/>
    <lineage>
        <taxon>Eukaryota</taxon>
        <taxon>Viridiplantae</taxon>
        <taxon>Streptophyta</taxon>
        <taxon>Embryophyta</taxon>
        <taxon>Tracheophyta</taxon>
        <taxon>Spermatophyta</taxon>
        <taxon>Magnoliopsida</taxon>
        <taxon>eudicotyledons</taxon>
        <taxon>Gunneridae</taxon>
        <taxon>Pentapetalae</taxon>
        <taxon>asterids</taxon>
        <taxon>lamiids</taxon>
        <taxon>Solanales</taxon>
        <taxon>Solanaceae</taxon>
        <taxon>Solanoideae</taxon>
        <taxon>Hyoscyameae</taxon>
        <taxon>Anisodus</taxon>
    </lineage>
</organism>
<name>A0A9Q1MP28_9SOLA</name>
<dbReference type="EMBL" id="JAJAGQ010000004">
    <property type="protein sequence ID" value="KAJ8565187.1"/>
    <property type="molecule type" value="Genomic_DNA"/>
</dbReference>
<keyword evidence="3" id="KW-1185">Reference proteome</keyword>
<evidence type="ECO:0000313" key="2">
    <source>
        <dbReference type="EMBL" id="KAJ8565187.1"/>
    </source>
</evidence>